<dbReference type="InterPro" id="IPR052202">
    <property type="entry name" value="Yeast_MetPath_Reg"/>
</dbReference>
<keyword evidence="5" id="KW-0238">DNA-binding</keyword>
<comment type="subcellular location">
    <subcellularLocation>
        <location evidence="1">Nucleus</location>
    </subcellularLocation>
</comment>
<keyword evidence="2" id="KW-0479">Metal-binding</keyword>
<dbReference type="RefSeq" id="XP_070900937.1">
    <property type="nucleotide sequence ID" value="XM_071045138.1"/>
</dbReference>
<evidence type="ECO:0000256" key="1">
    <source>
        <dbReference type="ARBA" id="ARBA00004123"/>
    </source>
</evidence>
<name>A0ABR4KMS6_9EURO</name>
<keyword evidence="4" id="KW-0805">Transcription regulation</keyword>
<evidence type="ECO:0000259" key="10">
    <source>
        <dbReference type="SMART" id="SM00906"/>
    </source>
</evidence>
<reference evidence="11 12" key="1">
    <citation type="submission" date="2024-07" db="EMBL/GenBank/DDBJ databases">
        <title>Section-level genome sequencing and comparative genomics of Aspergillus sections Usti and Cavernicolus.</title>
        <authorList>
            <consortium name="Lawrence Berkeley National Laboratory"/>
            <person name="Nybo J.L."/>
            <person name="Vesth T.C."/>
            <person name="Theobald S."/>
            <person name="Frisvad J.C."/>
            <person name="Larsen T.O."/>
            <person name="Kjaerboelling I."/>
            <person name="Rothschild-Mancinelli K."/>
            <person name="Lyhne E.K."/>
            <person name="Kogle M.E."/>
            <person name="Barry K."/>
            <person name="Clum A."/>
            <person name="Na H."/>
            <person name="Ledsgaard L."/>
            <person name="Lin J."/>
            <person name="Lipzen A."/>
            <person name="Kuo A."/>
            <person name="Riley R."/>
            <person name="Mondo S."/>
            <person name="LaButti K."/>
            <person name="Haridas S."/>
            <person name="Pangalinan J."/>
            <person name="Salamov A.A."/>
            <person name="Simmons B.A."/>
            <person name="Magnuson J.K."/>
            <person name="Chen J."/>
            <person name="Drula E."/>
            <person name="Henrissat B."/>
            <person name="Wiebenga A."/>
            <person name="Lubbers R.J."/>
            <person name="Gomes A.C."/>
            <person name="Macurrencykelacurrency M.R."/>
            <person name="Stajich J."/>
            <person name="Grigoriev I.V."/>
            <person name="Mortensen U.H."/>
            <person name="De vries R.P."/>
            <person name="Baker S.E."/>
            <person name="Andersen M.R."/>
        </authorList>
    </citation>
    <scope>NUCLEOTIDE SEQUENCE [LARGE SCALE GENOMIC DNA]</scope>
    <source>
        <strain evidence="11 12">CBS 756.74</strain>
    </source>
</reference>
<evidence type="ECO:0000256" key="6">
    <source>
        <dbReference type="ARBA" id="ARBA00023163"/>
    </source>
</evidence>
<dbReference type="SMART" id="SM00906">
    <property type="entry name" value="Fungal_trans"/>
    <property type="match status" value="1"/>
</dbReference>
<evidence type="ECO:0000256" key="2">
    <source>
        <dbReference type="ARBA" id="ARBA00022723"/>
    </source>
</evidence>
<dbReference type="PANTHER" id="PTHR47782:SF12">
    <property type="entry name" value="ZN(II)2CYS6 TRANSCRIPTION FACTOR (EUROFUNG)"/>
    <property type="match status" value="1"/>
</dbReference>
<keyword evidence="7" id="KW-0539">Nucleus</keyword>
<dbReference type="Pfam" id="PF04082">
    <property type="entry name" value="Fungal_trans"/>
    <property type="match status" value="1"/>
</dbReference>
<organism evidence="11 12">
    <name type="scientific">Aspergillus pseudodeflectus</name>
    <dbReference type="NCBI Taxonomy" id="176178"/>
    <lineage>
        <taxon>Eukaryota</taxon>
        <taxon>Fungi</taxon>
        <taxon>Dikarya</taxon>
        <taxon>Ascomycota</taxon>
        <taxon>Pezizomycotina</taxon>
        <taxon>Eurotiomycetes</taxon>
        <taxon>Eurotiomycetidae</taxon>
        <taxon>Eurotiales</taxon>
        <taxon>Aspergillaceae</taxon>
        <taxon>Aspergillus</taxon>
        <taxon>Aspergillus subgen. Nidulantes</taxon>
    </lineage>
</organism>
<feature type="region of interest" description="Disordered" evidence="9">
    <location>
        <begin position="349"/>
        <end position="391"/>
    </location>
</feature>
<feature type="domain" description="Xylanolytic transcriptional activator regulatory" evidence="10">
    <location>
        <begin position="80"/>
        <end position="153"/>
    </location>
</feature>
<keyword evidence="8" id="KW-0175">Coiled coil</keyword>
<dbReference type="GeneID" id="98160302"/>
<accession>A0ABR4KMS6</accession>
<sequence>MAIGAVHAEQKHLLDHFQADAGLRQYQNDASTRGVSSEAFYRKAIGVLASEPSNLTPGISVQILILVSIYASHRPSDNEQWHIVGMAMRIAIELGLHRHNKAWKFTVDELELRRRVFWTTYAIEITVAFNLGRPASISFQDADAPFPQNSQETALSIHHIKHRQIQEQMLCLIYRSRSHNAVAISGLDNSISNIESLQQSLDEWHAELHELYRQSSSPYPVEYWDRLYYSTSAALSRPTTLVPRPGPALQKRCFLSSYQVIEIHETLIQNFRLPYSWMLLQGLVFSAISMIVTTRTNTTALSREFGADRFIDILTRGVRNFHVVLAVMRERWTGLAIRHLEELLDKSSGHPGLLSENPPPSCPNARGVEPGATSGMSNGQRPPNEEQSPRGLLSEGAYQEPNIQFQPAVDSGLSEFYPGEDWWAADNLFEPEELRTFFDFPNRTIRNMMDAG</sequence>
<proteinExistence type="predicted"/>
<evidence type="ECO:0000313" key="12">
    <source>
        <dbReference type="Proteomes" id="UP001610444"/>
    </source>
</evidence>
<evidence type="ECO:0000256" key="3">
    <source>
        <dbReference type="ARBA" id="ARBA00022833"/>
    </source>
</evidence>
<evidence type="ECO:0000256" key="8">
    <source>
        <dbReference type="SAM" id="Coils"/>
    </source>
</evidence>
<feature type="coiled-coil region" evidence="8">
    <location>
        <begin position="187"/>
        <end position="214"/>
    </location>
</feature>
<protein>
    <submittedName>
        <fullName evidence="11">Fungal-specific transcription factor domain-containing protein</fullName>
    </submittedName>
</protein>
<evidence type="ECO:0000256" key="5">
    <source>
        <dbReference type="ARBA" id="ARBA00023125"/>
    </source>
</evidence>
<keyword evidence="12" id="KW-1185">Reference proteome</keyword>
<evidence type="ECO:0000256" key="4">
    <source>
        <dbReference type="ARBA" id="ARBA00023015"/>
    </source>
</evidence>
<keyword evidence="6" id="KW-0804">Transcription</keyword>
<evidence type="ECO:0000256" key="9">
    <source>
        <dbReference type="SAM" id="MobiDB-lite"/>
    </source>
</evidence>
<gene>
    <name evidence="11" type="ORF">BJX68DRAFT_265039</name>
</gene>
<dbReference type="Proteomes" id="UP001610444">
    <property type="component" value="Unassembled WGS sequence"/>
</dbReference>
<evidence type="ECO:0000256" key="7">
    <source>
        <dbReference type="ARBA" id="ARBA00023242"/>
    </source>
</evidence>
<dbReference type="InterPro" id="IPR007219">
    <property type="entry name" value="XnlR_reg_dom"/>
</dbReference>
<comment type="caution">
    <text evidence="11">The sequence shown here is derived from an EMBL/GenBank/DDBJ whole genome shotgun (WGS) entry which is preliminary data.</text>
</comment>
<dbReference type="PANTHER" id="PTHR47782">
    <property type="entry name" value="ZN(II)2CYS6 TRANSCRIPTION FACTOR (EUROFUNG)-RELATED"/>
    <property type="match status" value="1"/>
</dbReference>
<dbReference type="EMBL" id="JBFXLR010000013">
    <property type="protein sequence ID" value="KAL2853571.1"/>
    <property type="molecule type" value="Genomic_DNA"/>
</dbReference>
<keyword evidence="3" id="KW-0862">Zinc</keyword>
<dbReference type="CDD" id="cd12148">
    <property type="entry name" value="fungal_TF_MHR"/>
    <property type="match status" value="1"/>
</dbReference>
<evidence type="ECO:0000313" key="11">
    <source>
        <dbReference type="EMBL" id="KAL2853571.1"/>
    </source>
</evidence>